<evidence type="ECO:0000256" key="5">
    <source>
        <dbReference type="ARBA" id="ARBA00022676"/>
    </source>
</evidence>
<dbReference type="OrthoDB" id="9811841at2"/>
<comment type="similarity">
    <text evidence="2 10">Belongs to the disproportionating enzyme family.</text>
</comment>
<keyword evidence="12" id="KW-1185">Reference proteome</keyword>
<evidence type="ECO:0000256" key="9">
    <source>
        <dbReference type="ARBA" id="ARBA00031501"/>
    </source>
</evidence>
<dbReference type="InterPro" id="IPR017853">
    <property type="entry name" value="GH"/>
</dbReference>
<keyword evidence="5 10" id="KW-0328">Glycosyltransferase</keyword>
<protein>
    <recommendedName>
        <fullName evidence="4 10">4-alpha-glucanotransferase</fullName>
        <ecNumber evidence="3 10">2.4.1.25</ecNumber>
    </recommendedName>
    <alternativeName>
        <fullName evidence="8 10">Amylomaltase</fullName>
    </alternativeName>
    <alternativeName>
        <fullName evidence="9 10">Disproportionating enzyme</fullName>
    </alternativeName>
</protein>
<dbReference type="Pfam" id="PF02446">
    <property type="entry name" value="Glyco_hydro_77"/>
    <property type="match status" value="1"/>
</dbReference>
<evidence type="ECO:0000256" key="6">
    <source>
        <dbReference type="ARBA" id="ARBA00022679"/>
    </source>
</evidence>
<reference evidence="11 12" key="1">
    <citation type="journal article" date="2018" name="BMC Genomics">
        <title>Whole genome sequencing and function prediction of 133 gut anaerobes isolated from chicken caecum in pure cultures.</title>
        <authorList>
            <person name="Medvecky M."/>
            <person name="Cejkova D."/>
            <person name="Polansky O."/>
            <person name="Karasova D."/>
            <person name="Kubasova T."/>
            <person name="Cizek A."/>
            <person name="Rychlik I."/>
        </authorList>
    </citation>
    <scope>NUCLEOTIDE SEQUENCE [LARGE SCALE GENOMIC DNA]</scope>
    <source>
        <strain evidence="11 12">An13</strain>
    </source>
</reference>
<evidence type="ECO:0000256" key="7">
    <source>
        <dbReference type="ARBA" id="ARBA00023277"/>
    </source>
</evidence>
<dbReference type="EMBL" id="NFLJ01000030">
    <property type="protein sequence ID" value="OUQ33454.1"/>
    <property type="molecule type" value="Genomic_DNA"/>
</dbReference>
<dbReference type="NCBIfam" id="TIGR00217">
    <property type="entry name" value="malQ"/>
    <property type="match status" value="1"/>
</dbReference>
<proteinExistence type="inferred from homology"/>
<dbReference type="PANTHER" id="PTHR32438">
    <property type="entry name" value="4-ALPHA-GLUCANOTRANSFERASE DPE1, CHLOROPLASTIC/AMYLOPLASTIC"/>
    <property type="match status" value="1"/>
</dbReference>
<evidence type="ECO:0000256" key="2">
    <source>
        <dbReference type="ARBA" id="ARBA00005684"/>
    </source>
</evidence>
<evidence type="ECO:0000256" key="10">
    <source>
        <dbReference type="RuleBase" id="RU361207"/>
    </source>
</evidence>
<comment type="catalytic activity">
    <reaction evidence="1 10">
        <text>Transfers a segment of a (1-&gt;4)-alpha-D-glucan to a new position in an acceptor, which may be glucose or a (1-&gt;4)-alpha-D-glucan.</text>
        <dbReference type="EC" id="2.4.1.25"/>
    </reaction>
</comment>
<dbReference type="Gene3D" id="3.20.20.80">
    <property type="entry name" value="Glycosidases"/>
    <property type="match status" value="1"/>
</dbReference>
<comment type="caution">
    <text evidence="11">The sequence shown here is derived from an EMBL/GenBank/DDBJ whole genome shotgun (WGS) entry which is preliminary data.</text>
</comment>
<name>A0A1Y4SU64_9FIRM</name>
<dbReference type="SUPFAM" id="SSF51445">
    <property type="entry name" value="(Trans)glycosidases"/>
    <property type="match status" value="1"/>
</dbReference>
<evidence type="ECO:0000256" key="4">
    <source>
        <dbReference type="ARBA" id="ARBA00020295"/>
    </source>
</evidence>
<sequence length="482" mass="57518">MKKTGILFPISALPSQYGVGDFGKSAYQFVDKIAQAHIHIWQILPLNPLGYGNSPYQPLSSHAGDEIYLDIETLIEAGLLKQNEVKEEVNQTLYVDYTSIRKQKEKYYQLAFSRFHADDNYHDFVEKNHSWLYPYAIFRVFKTHHQEKSWIEWEEEYKNYHHDYTFSLLPFTKEIDYQMFLQYFFFQQWQQLRDYAHQNNIEIIGDMPIYVGLDSADVWQNRESFLLEEDGTPSFVAGVPPDYFSKFGQRWGNPLYDWEYLKKHHYAFWVDRMKASQQMYDRVRIDHFRGFDTYWKIPASEPTAVIGKWIEGPAYDLFDALYAQVDHLSILAEDLGDLRPEVYELRDHYHLKGMYVFQFHYASDFDFSKVVVYSGTHDNDTLNGWLKTIKKEEYKTLEQQLKKYSEKHLYQKILHYCLDLEAEEVIIPVWDIMGKQSDCRFNVPGQIGSPNWEYHLIDFQEFDVYLEQFSHMIVESQRGDYA</sequence>
<dbReference type="AlphaFoldDB" id="A0A1Y4SU64"/>
<dbReference type="InterPro" id="IPR003385">
    <property type="entry name" value="Glyco_hydro_77"/>
</dbReference>
<dbReference type="EC" id="2.4.1.25" evidence="3 10"/>
<dbReference type="PANTHER" id="PTHR32438:SF5">
    <property type="entry name" value="4-ALPHA-GLUCANOTRANSFERASE DPE1, CHLOROPLASTIC_AMYLOPLASTIC"/>
    <property type="match status" value="1"/>
</dbReference>
<accession>A0A1Y4SU64</accession>
<keyword evidence="7 10" id="KW-0119">Carbohydrate metabolism</keyword>
<dbReference type="GO" id="GO:0004134">
    <property type="term" value="F:4-alpha-glucanotransferase activity"/>
    <property type="evidence" value="ECO:0007669"/>
    <property type="project" value="UniProtKB-EC"/>
</dbReference>
<organism evidence="11 12">
    <name type="scientific">Massilimicrobiota timonensis</name>
    <dbReference type="NCBI Taxonomy" id="1776392"/>
    <lineage>
        <taxon>Bacteria</taxon>
        <taxon>Bacillati</taxon>
        <taxon>Bacillota</taxon>
        <taxon>Erysipelotrichia</taxon>
        <taxon>Erysipelotrichales</taxon>
        <taxon>Erysipelotrichaceae</taxon>
        <taxon>Massilimicrobiota</taxon>
    </lineage>
</organism>
<evidence type="ECO:0000256" key="3">
    <source>
        <dbReference type="ARBA" id="ARBA00012560"/>
    </source>
</evidence>
<evidence type="ECO:0000313" key="12">
    <source>
        <dbReference type="Proteomes" id="UP000195305"/>
    </source>
</evidence>
<dbReference type="GO" id="GO:0005975">
    <property type="term" value="P:carbohydrate metabolic process"/>
    <property type="evidence" value="ECO:0007669"/>
    <property type="project" value="InterPro"/>
</dbReference>
<gene>
    <name evidence="11" type="ORF">B5E75_10245</name>
</gene>
<dbReference type="NCBIfam" id="NF011080">
    <property type="entry name" value="PRK14508.1-3"/>
    <property type="match status" value="1"/>
</dbReference>
<evidence type="ECO:0000313" key="11">
    <source>
        <dbReference type="EMBL" id="OUQ33454.1"/>
    </source>
</evidence>
<evidence type="ECO:0000256" key="1">
    <source>
        <dbReference type="ARBA" id="ARBA00000439"/>
    </source>
</evidence>
<dbReference type="Proteomes" id="UP000195305">
    <property type="component" value="Unassembled WGS sequence"/>
</dbReference>
<keyword evidence="6 10" id="KW-0808">Transferase</keyword>
<dbReference type="RefSeq" id="WP_087358920.1">
    <property type="nucleotide sequence ID" value="NZ_NFLJ01000030.1"/>
</dbReference>
<evidence type="ECO:0000256" key="8">
    <source>
        <dbReference type="ARBA" id="ARBA00031423"/>
    </source>
</evidence>